<dbReference type="PANTHER" id="PTHR30024:SF47">
    <property type="entry name" value="TAURINE-BINDING PERIPLASMIC PROTEIN"/>
    <property type="match status" value="1"/>
</dbReference>
<evidence type="ECO:0000256" key="2">
    <source>
        <dbReference type="ARBA" id="ARBA00010742"/>
    </source>
</evidence>
<sequence length="334" mass="37383">MSKGFKKLSIFLVIFLIIAMFSTACTKSKNQKIRLMEVTHSLFYTPQYVAITQGFFEEEGFDIELINGGGADKVMAALLSGEADIGFMGPEASVYVYNQGRENYAINFAQLTQRDGSFLVGREKDNNFTFDKLKGKTVIGGRKGGMPEMTLEYVLKSHGLDLDKDVTVRTDIQFDAMAGAFLSGEGDYVTLFEPVAASLEKEGKGYVVASIGEEGGYIPFTAYSATKKYMEKNPDVIQRFTNALYKAMVWVQNSTTEEIAKAVKPQFPDTEDDILMALIDRYKNQDSWKPDLIITEEGLNHMMDIMELAGELDKRADYNKIVTTKFAKEAMKQK</sequence>
<feature type="domain" description="SsuA/THI5-like" evidence="4">
    <location>
        <begin position="45"/>
        <end position="252"/>
    </location>
</feature>
<dbReference type="CDD" id="cd01008">
    <property type="entry name" value="PBP2_NrtA_SsuA_CpmA_like"/>
    <property type="match status" value="1"/>
</dbReference>
<dbReference type="PANTHER" id="PTHR30024">
    <property type="entry name" value="ALIPHATIC SULFONATES-BINDING PROTEIN-RELATED"/>
    <property type="match status" value="1"/>
</dbReference>
<evidence type="ECO:0000313" key="6">
    <source>
        <dbReference type="Proteomes" id="UP000601522"/>
    </source>
</evidence>
<dbReference type="EMBL" id="JACRTK010000004">
    <property type="protein sequence ID" value="MBC8591302.1"/>
    <property type="molecule type" value="Genomic_DNA"/>
</dbReference>
<keyword evidence="3" id="KW-0732">Signal</keyword>
<dbReference type="RefSeq" id="WP_249324170.1">
    <property type="nucleotide sequence ID" value="NZ_JACRTK010000004.1"/>
</dbReference>
<accession>A0A926F1F5</accession>
<evidence type="ECO:0000259" key="4">
    <source>
        <dbReference type="Pfam" id="PF09084"/>
    </source>
</evidence>
<evidence type="ECO:0000256" key="1">
    <source>
        <dbReference type="ARBA" id="ARBA00004418"/>
    </source>
</evidence>
<dbReference type="GO" id="GO:0042597">
    <property type="term" value="C:periplasmic space"/>
    <property type="evidence" value="ECO:0007669"/>
    <property type="project" value="UniProtKB-SubCell"/>
</dbReference>
<dbReference type="Pfam" id="PF09084">
    <property type="entry name" value="NMT1"/>
    <property type="match status" value="1"/>
</dbReference>
<reference evidence="5 6" key="1">
    <citation type="submission" date="2020-08" db="EMBL/GenBank/DDBJ databases">
        <title>Genome public.</title>
        <authorList>
            <person name="Liu C."/>
            <person name="Sun Q."/>
        </authorList>
    </citation>
    <scope>NUCLEOTIDE SEQUENCE [LARGE SCALE GENOMIC DNA]</scope>
    <source>
        <strain evidence="5 6">NSJ-26</strain>
    </source>
</reference>
<keyword evidence="6" id="KW-1185">Reference proteome</keyword>
<dbReference type="PROSITE" id="PS51257">
    <property type="entry name" value="PROKAR_LIPOPROTEIN"/>
    <property type="match status" value="1"/>
</dbReference>
<organism evidence="5 6">
    <name type="scientific">Wansuia hejianensis</name>
    <dbReference type="NCBI Taxonomy" id="2763667"/>
    <lineage>
        <taxon>Bacteria</taxon>
        <taxon>Bacillati</taxon>
        <taxon>Bacillota</taxon>
        <taxon>Clostridia</taxon>
        <taxon>Lachnospirales</taxon>
        <taxon>Lachnospiraceae</taxon>
        <taxon>Wansuia</taxon>
    </lineage>
</organism>
<dbReference type="SUPFAM" id="SSF53850">
    <property type="entry name" value="Periplasmic binding protein-like II"/>
    <property type="match status" value="1"/>
</dbReference>
<evidence type="ECO:0000256" key="3">
    <source>
        <dbReference type="ARBA" id="ARBA00022729"/>
    </source>
</evidence>
<comment type="similarity">
    <text evidence="2">Belongs to the bacterial solute-binding protein SsuA/TauA family.</text>
</comment>
<comment type="caution">
    <text evidence="5">The sequence shown here is derived from an EMBL/GenBank/DDBJ whole genome shotgun (WGS) entry which is preliminary data.</text>
</comment>
<evidence type="ECO:0000313" key="5">
    <source>
        <dbReference type="EMBL" id="MBC8591302.1"/>
    </source>
</evidence>
<dbReference type="Proteomes" id="UP000601522">
    <property type="component" value="Unassembled WGS sequence"/>
</dbReference>
<dbReference type="InterPro" id="IPR015168">
    <property type="entry name" value="SsuA/THI5"/>
</dbReference>
<comment type="subcellular location">
    <subcellularLocation>
        <location evidence="1">Periplasm</location>
    </subcellularLocation>
</comment>
<dbReference type="AlphaFoldDB" id="A0A926F1F5"/>
<name>A0A926F1F5_9FIRM</name>
<gene>
    <name evidence="5" type="ORF">H8689_09295</name>
</gene>
<protein>
    <submittedName>
        <fullName evidence="5">ABC transporter substrate-binding protein</fullName>
    </submittedName>
</protein>
<proteinExistence type="inferred from homology"/>
<dbReference type="Gene3D" id="3.40.190.10">
    <property type="entry name" value="Periplasmic binding protein-like II"/>
    <property type="match status" value="2"/>
</dbReference>